<dbReference type="GO" id="GO:0080043">
    <property type="term" value="F:quercetin 3-O-glucosyltransferase activity"/>
    <property type="evidence" value="ECO:0007669"/>
    <property type="project" value="TreeGrafter"/>
</dbReference>
<dbReference type="SUPFAM" id="SSF53756">
    <property type="entry name" value="UDP-Glycosyltransferase/glycogen phosphorylase"/>
    <property type="match status" value="1"/>
</dbReference>
<reference evidence="2" key="1">
    <citation type="submission" date="2019-10" db="EMBL/GenBank/DDBJ databases">
        <authorList>
            <person name="Zhang R."/>
            <person name="Pan Y."/>
            <person name="Wang J."/>
            <person name="Ma R."/>
            <person name="Yu S."/>
        </authorList>
    </citation>
    <scope>NUCLEOTIDE SEQUENCE</scope>
    <source>
        <strain evidence="2">LA-IB0</strain>
        <tissue evidence="2">Leaf</tissue>
    </source>
</reference>
<dbReference type="EMBL" id="WHWC01000006">
    <property type="protein sequence ID" value="KAG8380768.1"/>
    <property type="molecule type" value="Genomic_DNA"/>
</dbReference>
<accession>A0AAV6XNR4</accession>
<dbReference type="AlphaFoldDB" id="A0AAV6XNR4"/>
<comment type="similarity">
    <text evidence="1">Belongs to the UDP-glycosyltransferase family.</text>
</comment>
<organism evidence="2 3">
    <name type="scientific">Buddleja alternifolia</name>
    <dbReference type="NCBI Taxonomy" id="168488"/>
    <lineage>
        <taxon>Eukaryota</taxon>
        <taxon>Viridiplantae</taxon>
        <taxon>Streptophyta</taxon>
        <taxon>Embryophyta</taxon>
        <taxon>Tracheophyta</taxon>
        <taxon>Spermatophyta</taxon>
        <taxon>Magnoliopsida</taxon>
        <taxon>eudicotyledons</taxon>
        <taxon>Gunneridae</taxon>
        <taxon>Pentapetalae</taxon>
        <taxon>asterids</taxon>
        <taxon>lamiids</taxon>
        <taxon>Lamiales</taxon>
        <taxon>Scrophulariaceae</taxon>
        <taxon>Buddlejeae</taxon>
        <taxon>Buddleja</taxon>
    </lineage>
</organism>
<dbReference type="GO" id="GO:0080044">
    <property type="term" value="F:quercetin 7-O-glucosyltransferase activity"/>
    <property type="evidence" value="ECO:0007669"/>
    <property type="project" value="TreeGrafter"/>
</dbReference>
<comment type="caution">
    <text evidence="2">The sequence shown here is derived from an EMBL/GenBank/DDBJ whole genome shotgun (WGS) entry which is preliminary data.</text>
</comment>
<evidence type="ECO:0000313" key="2">
    <source>
        <dbReference type="EMBL" id="KAG8380768.1"/>
    </source>
</evidence>
<protein>
    <submittedName>
        <fullName evidence="2">Uncharacterized protein</fullName>
    </submittedName>
</protein>
<name>A0AAV6XNR4_9LAMI</name>
<proteinExistence type="inferred from homology"/>
<dbReference type="PANTHER" id="PTHR11926:SF1392">
    <property type="entry name" value="GLYCOSYLTRANSFERASE"/>
    <property type="match status" value="1"/>
</dbReference>
<sequence length="306" mass="35032">MSFKSKNILQIQIKEHFADSMSGFDWQFVEVVAVVLETATGMRRRRRPCVGSEVLPRPLWEHFFAKLDFATYGRLIKDVDDNLDEIKRNTPGTEGIIWRQDLPSLCRTKDLNDPTFQLVLKETKHIPLAQGLIFNTFQQLEAPILSQFLNICSKIYVVGPLHAHLKTRLAEQTTSNGIWKEDKSCIGWLDSQPSNSVIYVSIGSHAVMTKEQSIEIWHGLVNSGTRFLYVGEVWKLGLDMKDTCDRVIVEKMINELMELRNDEFMERADKMSRLAKASVNEGGSSFQDLDRLIEDIKLMKIAVVQN</sequence>
<keyword evidence="3" id="KW-1185">Reference proteome</keyword>
<dbReference type="Gene3D" id="3.40.50.2000">
    <property type="entry name" value="Glycogen Phosphorylase B"/>
    <property type="match status" value="4"/>
</dbReference>
<evidence type="ECO:0000256" key="1">
    <source>
        <dbReference type="ARBA" id="ARBA00009995"/>
    </source>
</evidence>
<dbReference type="PANTHER" id="PTHR11926">
    <property type="entry name" value="GLUCOSYL/GLUCURONOSYL TRANSFERASES"/>
    <property type="match status" value="1"/>
</dbReference>
<gene>
    <name evidence="2" type="ORF">BUALT_Bualt06G0050400</name>
</gene>
<dbReference type="Proteomes" id="UP000826271">
    <property type="component" value="Unassembled WGS sequence"/>
</dbReference>
<evidence type="ECO:0000313" key="3">
    <source>
        <dbReference type="Proteomes" id="UP000826271"/>
    </source>
</evidence>